<dbReference type="Proteomes" id="UP000231472">
    <property type="component" value="Unassembled WGS sequence"/>
</dbReference>
<sequence>MEKKEKEEYVWFVEPMDSNTNMVIAQELSEENFGRVKCEDGKKHNLWRCSWNFVISLYKSKRNFGLNFRSYNKEGTQGKIRDCTFLFKKRKRKKTKAVK</sequence>
<name>A0A2H0YNX1_9BACT</name>
<accession>A0A2H0YNX1</accession>
<proteinExistence type="predicted"/>
<gene>
    <name evidence="1" type="ORF">COT32_02220</name>
</gene>
<evidence type="ECO:0000313" key="1">
    <source>
        <dbReference type="EMBL" id="PIS39969.1"/>
    </source>
</evidence>
<comment type="caution">
    <text evidence="1">The sequence shown here is derived from an EMBL/GenBank/DDBJ whole genome shotgun (WGS) entry which is preliminary data.</text>
</comment>
<dbReference type="AlphaFoldDB" id="A0A2H0YNX1"/>
<dbReference type="EMBL" id="PEYC01000045">
    <property type="protein sequence ID" value="PIS39969.1"/>
    <property type="molecule type" value="Genomic_DNA"/>
</dbReference>
<evidence type="ECO:0000313" key="2">
    <source>
        <dbReference type="Proteomes" id="UP000231472"/>
    </source>
</evidence>
<organism evidence="1 2">
    <name type="scientific">Candidatus Nealsonbacteria bacterium CG08_land_8_20_14_0_20_36_22</name>
    <dbReference type="NCBI Taxonomy" id="1974704"/>
    <lineage>
        <taxon>Bacteria</taxon>
        <taxon>Candidatus Nealsoniibacteriota</taxon>
    </lineage>
</organism>
<reference evidence="2" key="1">
    <citation type="submission" date="2017-09" db="EMBL/GenBank/DDBJ databases">
        <title>Depth-based differentiation of microbial function through sediment-hosted aquifers and enrichment of novel symbionts in the deep terrestrial subsurface.</title>
        <authorList>
            <person name="Probst A.J."/>
            <person name="Ladd B."/>
            <person name="Jarett J.K."/>
            <person name="Geller-Mcgrath D.E."/>
            <person name="Sieber C.M.K."/>
            <person name="Emerson J.B."/>
            <person name="Anantharaman K."/>
            <person name="Thomas B.C."/>
            <person name="Malmstrom R."/>
            <person name="Stieglmeier M."/>
            <person name="Klingl A."/>
            <person name="Woyke T."/>
            <person name="Ryan C.M."/>
            <person name="Banfield J.F."/>
        </authorList>
    </citation>
    <scope>NUCLEOTIDE SEQUENCE [LARGE SCALE GENOMIC DNA]</scope>
</reference>
<protein>
    <submittedName>
        <fullName evidence="1">Uncharacterized protein</fullName>
    </submittedName>
</protein>